<dbReference type="EMBL" id="CP049141">
    <property type="protein sequence ID" value="QIE91209.1"/>
    <property type="molecule type" value="Genomic_DNA"/>
</dbReference>
<feature type="chain" id="PRO_5026182278" evidence="1">
    <location>
        <begin position="23"/>
        <end position="291"/>
    </location>
</feature>
<feature type="signal peptide" evidence="1">
    <location>
        <begin position="1"/>
        <end position="22"/>
    </location>
</feature>
<dbReference type="KEGG" id="pnt:G5B91_33180"/>
<geneLocation type="plasmid" evidence="3">
    <name>ppnihbp1_2</name>
</geneLocation>
<accession>A0A6G6J7A3</accession>
<protein>
    <submittedName>
        <fullName evidence="2">Transporter</fullName>
    </submittedName>
</protein>
<gene>
    <name evidence="2" type="ORF">G5B91_33180</name>
</gene>
<keyword evidence="2" id="KW-0614">Plasmid</keyword>
<name>A0A6G6J7A3_PSENT</name>
<proteinExistence type="predicted"/>
<keyword evidence="1" id="KW-0732">Signal</keyword>
<reference evidence="2 3" key="1">
    <citation type="submission" date="2020-02" db="EMBL/GenBank/DDBJ databases">
        <title>Integrative conjugative elements (ICEs) and plasmids drive adaptation of Pseudomonas nitroreducens strain HBP1 to wastewater environment.</title>
        <authorList>
            <person name="Sentchilo V."/>
            <person name="Carraro N."/>
            <person name="Bertelli C."/>
            <person name="van der Meer J.R."/>
        </authorList>
    </citation>
    <scope>NUCLEOTIDE SEQUENCE [LARGE SCALE GENOMIC DNA]</scope>
    <source>
        <strain evidence="2 3">HBP1</strain>
        <plasmid evidence="3">ppnihbp1_2</plasmid>
    </source>
</reference>
<dbReference type="InterPro" id="IPR025737">
    <property type="entry name" value="FApF"/>
</dbReference>
<dbReference type="AlphaFoldDB" id="A0A6G6J7A3"/>
<dbReference type="Proteomes" id="UP000501063">
    <property type="component" value="Plasmid pPniHBP1_2"/>
</dbReference>
<evidence type="ECO:0000313" key="3">
    <source>
        <dbReference type="Proteomes" id="UP000501063"/>
    </source>
</evidence>
<dbReference type="Pfam" id="PF13557">
    <property type="entry name" value="Phenol_MetA_deg"/>
    <property type="match status" value="1"/>
</dbReference>
<organism evidence="2 3">
    <name type="scientific">Pseudomonas nitroreducens</name>
    <dbReference type="NCBI Taxonomy" id="46680"/>
    <lineage>
        <taxon>Bacteria</taxon>
        <taxon>Pseudomonadati</taxon>
        <taxon>Pseudomonadota</taxon>
        <taxon>Gammaproteobacteria</taxon>
        <taxon>Pseudomonadales</taxon>
        <taxon>Pseudomonadaceae</taxon>
        <taxon>Pseudomonas</taxon>
    </lineage>
</organism>
<evidence type="ECO:0000313" key="2">
    <source>
        <dbReference type="EMBL" id="QIE91209.1"/>
    </source>
</evidence>
<sequence>MTHTHKTCLLLCVLLCSNRVNALEIAPGDYEPIPAGMTAFLTYFQHAERSDLYRNGRKVSDDFKLRSDVAILRTIHSIGLGENLVVQPQFILPYGHLHASGDAAALGETTGTGDLILGAPFIWTLSNAGKDIFSLAPFLYLPTGSYDKNDALNLGENRWRVLLQAVYTHHFSETWALDTAADVSWVTNNDDYGQNGQTLKQKARYEYQGHLRYNLTPQTTLAVGGGYIYGARSSVDGVDQHDVTRTTYARLTVTHFIEPTLQIQAQIGQDLDVEQGPKEEARLNLRLTKLF</sequence>
<evidence type="ECO:0000256" key="1">
    <source>
        <dbReference type="SAM" id="SignalP"/>
    </source>
</evidence>
<dbReference type="RefSeq" id="WP_024766641.1">
    <property type="nucleotide sequence ID" value="NZ_CP049141.1"/>
</dbReference>